<organism evidence="5 6">
    <name type="scientific">Prevotella lacticifex</name>
    <dbReference type="NCBI Taxonomy" id="2854755"/>
    <lineage>
        <taxon>Bacteria</taxon>
        <taxon>Pseudomonadati</taxon>
        <taxon>Bacteroidota</taxon>
        <taxon>Bacteroidia</taxon>
        <taxon>Bacteroidales</taxon>
        <taxon>Prevotellaceae</taxon>
        <taxon>Prevotella</taxon>
    </lineage>
</organism>
<dbReference type="EMBL" id="BPUB01000002">
    <property type="protein sequence ID" value="GJG59100.1"/>
    <property type="molecule type" value="Genomic_DNA"/>
</dbReference>
<dbReference type="GO" id="GO:0004518">
    <property type="term" value="F:nuclease activity"/>
    <property type="evidence" value="ECO:0007669"/>
    <property type="project" value="UniProtKB-KW"/>
</dbReference>
<feature type="domain" description="VRR-NUC" evidence="4">
    <location>
        <begin position="38"/>
        <end position="141"/>
    </location>
</feature>
<dbReference type="Gene3D" id="3.40.1350.10">
    <property type="match status" value="1"/>
</dbReference>
<keyword evidence="3" id="KW-0378">Hydrolase</keyword>
<dbReference type="InterPro" id="IPR011856">
    <property type="entry name" value="tRNA_endonuc-like_dom_sf"/>
</dbReference>
<dbReference type="Proteomes" id="UP000825483">
    <property type="component" value="Unassembled WGS sequence"/>
</dbReference>
<keyword evidence="2" id="KW-0540">Nuclease</keyword>
<dbReference type="SMART" id="SM00990">
    <property type="entry name" value="VRR_NUC"/>
    <property type="match status" value="1"/>
</dbReference>
<protein>
    <recommendedName>
        <fullName evidence="4">VRR-NUC domain-containing protein</fullName>
    </recommendedName>
</protein>
<dbReference type="GeneID" id="72466861"/>
<evidence type="ECO:0000259" key="4">
    <source>
        <dbReference type="SMART" id="SM00990"/>
    </source>
</evidence>
<comment type="caution">
    <text evidence="5">The sequence shown here is derived from an EMBL/GenBank/DDBJ whole genome shotgun (WGS) entry which is preliminary data.</text>
</comment>
<evidence type="ECO:0000256" key="3">
    <source>
        <dbReference type="ARBA" id="ARBA00022801"/>
    </source>
</evidence>
<dbReference type="GO" id="GO:0016788">
    <property type="term" value="F:hydrolase activity, acting on ester bonds"/>
    <property type="evidence" value="ECO:0007669"/>
    <property type="project" value="InterPro"/>
</dbReference>
<accession>A0A9R1CYI3</accession>
<comment type="cofactor">
    <cofactor evidence="1">
        <name>Mg(2+)</name>
        <dbReference type="ChEBI" id="CHEBI:18420"/>
    </cofactor>
</comment>
<dbReference type="AlphaFoldDB" id="A0A9R1CYI3"/>
<gene>
    <name evidence="5" type="ORF">PRLR5076_19510</name>
</gene>
<evidence type="ECO:0000256" key="1">
    <source>
        <dbReference type="ARBA" id="ARBA00001946"/>
    </source>
</evidence>
<dbReference type="RefSeq" id="WP_223928891.1">
    <property type="nucleotide sequence ID" value="NZ_BPTU01000001.1"/>
</dbReference>
<dbReference type="GO" id="GO:0003676">
    <property type="term" value="F:nucleic acid binding"/>
    <property type="evidence" value="ECO:0007669"/>
    <property type="project" value="InterPro"/>
</dbReference>
<dbReference type="Pfam" id="PF08774">
    <property type="entry name" value="VRR_NUC"/>
    <property type="match status" value="1"/>
</dbReference>
<name>A0A9R1CYI3_9BACT</name>
<sequence>MPNKRDTFNRRLLEAIKNGKDVRSVPARVVKQAAEQAPYESDIQQACIRWFKRNYPQLAEEGMLFHIANEGIRLGGMGARTKREGVVKGVADLCLSIPMHGFGALYIEMKRPHCYQRPEQKAWQANVEKYGSKYVVCKSVDEFAIEIRRYLTR</sequence>
<reference evidence="5" key="1">
    <citation type="journal article" date="2022" name="Int. J. Syst. Evol. Microbiol.">
        <title>Prevotella lacticifex sp. nov., isolated from the rumen of cows.</title>
        <authorList>
            <person name="Shinkai T."/>
            <person name="Ikeyama N."/>
            <person name="Kumagai M."/>
            <person name="Ohmori H."/>
            <person name="Sakamoto M."/>
            <person name="Ohkuma M."/>
            <person name="Mitsumori M."/>
        </authorList>
    </citation>
    <scope>NUCLEOTIDE SEQUENCE</scope>
    <source>
        <strain evidence="5">R5076</strain>
    </source>
</reference>
<evidence type="ECO:0000256" key="2">
    <source>
        <dbReference type="ARBA" id="ARBA00022722"/>
    </source>
</evidence>
<proteinExistence type="predicted"/>
<evidence type="ECO:0000313" key="5">
    <source>
        <dbReference type="EMBL" id="GJG59100.1"/>
    </source>
</evidence>
<keyword evidence="6" id="KW-1185">Reference proteome</keyword>
<evidence type="ECO:0000313" key="6">
    <source>
        <dbReference type="Proteomes" id="UP000825483"/>
    </source>
</evidence>
<dbReference type="InterPro" id="IPR014883">
    <property type="entry name" value="VRR_NUC"/>
</dbReference>